<sequence length="127" mass="13770">MKKALVGFVAALSIGLAGCASLGVWKEGVRDRYSSVRDHYSYLKDKVGTLVDGTSIEPLARKVAIILEAADMIIVATDRIRGGECEVPEVEAVIPDACSRIDQLFTLVEDANDSIEKMIDELEAVED</sequence>
<gene>
    <name evidence="1" type="ORF">LCGC14_0651670</name>
</gene>
<dbReference type="PROSITE" id="PS51257">
    <property type="entry name" value="PROKAR_LIPOPROTEIN"/>
    <property type="match status" value="1"/>
</dbReference>
<dbReference type="AlphaFoldDB" id="A0A0F9QW44"/>
<reference evidence="1" key="1">
    <citation type="journal article" date="2015" name="Nature">
        <title>Complex archaea that bridge the gap between prokaryotes and eukaryotes.</title>
        <authorList>
            <person name="Spang A."/>
            <person name="Saw J.H."/>
            <person name="Jorgensen S.L."/>
            <person name="Zaremba-Niedzwiedzka K."/>
            <person name="Martijn J."/>
            <person name="Lind A.E."/>
            <person name="van Eijk R."/>
            <person name="Schleper C."/>
            <person name="Guy L."/>
            <person name="Ettema T.J."/>
        </authorList>
    </citation>
    <scope>NUCLEOTIDE SEQUENCE</scope>
</reference>
<accession>A0A0F9QW44</accession>
<protein>
    <recommendedName>
        <fullName evidence="2">Lipoprotein</fullName>
    </recommendedName>
</protein>
<proteinExistence type="predicted"/>
<evidence type="ECO:0008006" key="2">
    <source>
        <dbReference type="Google" id="ProtNLM"/>
    </source>
</evidence>
<evidence type="ECO:0000313" key="1">
    <source>
        <dbReference type="EMBL" id="KKN48580.1"/>
    </source>
</evidence>
<name>A0A0F9QW44_9ZZZZ</name>
<organism evidence="1">
    <name type="scientific">marine sediment metagenome</name>
    <dbReference type="NCBI Taxonomy" id="412755"/>
    <lineage>
        <taxon>unclassified sequences</taxon>
        <taxon>metagenomes</taxon>
        <taxon>ecological metagenomes</taxon>
    </lineage>
</organism>
<comment type="caution">
    <text evidence="1">The sequence shown here is derived from an EMBL/GenBank/DDBJ whole genome shotgun (WGS) entry which is preliminary data.</text>
</comment>
<dbReference type="EMBL" id="LAZR01001215">
    <property type="protein sequence ID" value="KKN48580.1"/>
    <property type="molecule type" value="Genomic_DNA"/>
</dbReference>